<protein>
    <submittedName>
        <fullName evidence="1">Uncharacterized protein</fullName>
    </submittedName>
</protein>
<dbReference type="EMBL" id="FUEG01000024">
    <property type="protein sequence ID" value="SJL14636.1"/>
    <property type="molecule type" value="Genomic_DNA"/>
</dbReference>
<accession>A0A284S115</accession>
<evidence type="ECO:0000313" key="2">
    <source>
        <dbReference type="Proteomes" id="UP000219338"/>
    </source>
</evidence>
<organism evidence="1 2">
    <name type="scientific">Armillaria ostoyae</name>
    <name type="common">Armillaria root rot fungus</name>
    <dbReference type="NCBI Taxonomy" id="47428"/>
    <lineage>
        <taxon>Eukaryota</taxon>
        <taxon>Fungi</taxon>
        <taxon>Dikarya</taxon>
        <taxon>Basidiomycota</taxon>
        <taxon>Agaricomycotina</taxon>
        <taxon>Agaricomycetes</taxon>
        <taxon>Agaricomycetidae</taxon>
        <taxon>Agaricales</taxon>
        <taxon>Marasmiineae</taxon>
        <taxon>Physalacriaceae</taxon>
        <taxon>Armillaria</taxon>
    </lineage>
</organism>
<gene>
    <name evidence="1" type="ORF">ARMOST_18101</name>
</gene>
<keyword evidence="2" id="KW-1185">Reference proteome</keyword>
<evidence type="ECO:0000313" key="1">
    <source>
        <dbReference type="EMBL" id="SJL14636.1"/>
    </source>
</evidence>
<dbReference type="AlphaFoldDB" id="A0A284S115"/>
<proteinExistence type="predicted"/>
<sequence>MRLPRAIQPTQSAYPSNAITVTFVYPLPISMSPFLRRIFLYSLAALATAESHRADFPFQQIIRVTESVIALAAPGREDTLTMMALDQCCTVTRP</sequence>
<reference evidence="2" key="1">
    <citation type="journal article" date="2017" name="Nat. Ecol. Evol.">
        <title>Genome expansion and lineage-specific genetic innovations in the forest pathogenic fungi Armillaria.</title>
        <authorList>
            <person name="Sipos G."/>
            <person name="Prasanna A.N."/>
            <person name="Walter M.C."/>
            <person name="O'Connor E."/>
            <person name="Balint B."/>
            <person name="Krizsan K."/>
            <person name="Kiss B."/>
            <person name="Hess J."/>
            <person name="Varga T."/>
            <person name="Slot J."/>
            <person name="Riley R."/>
            <person name="Boka B."/>
            <person name="Rigling D."/>
            <person name="Barry K."/>
            <person name="Lee J."/>
            <person name="Mihaltcheva S."/>
            <person name="LaButti K."/>
            <person name="Lipzen A."/>
            <person name="Waldron R."/>
            <person name="Moloney N.M."/>
            <person name="Sperisen C."/>
            <person name="Kredics L."/>
            <person name="Vagvoelgyi C."/>
            <person name="Patrignani A."/>
            <person name="Fitzpatrick D."/>
            <person name="Nagy I."/>
            <person name="Doyle S."/>
            <person name="Anderson J.B."/>
            <person name="Grigoriev I.V."/>
            <person name="Gueldener U."/>
            <person name="Muensterkoetter M."/>
            <person name="Nagy L.G."/>
        </authorList>
    </citation>
    <scope>NUCLEOTIDE SEQUENCE [LARGE SCALE GENOMIC DNA]</scope>
    <source>
        <strain evidence="2">C18/9</strain>
    </source>
</reference>
<dbReference type="Proteomes" id="UP000219338">
    <property type="component" value="Unassembled WGS sequence"/>
</dbReference>
<name>A0A284S115_ARMOS</name>